<reference evidence="3 4" key="1">
    <citation type="submission" date="2019-10" db="EMBL/GenBank/DDBJ databases">
        <title>Assembly and Annotation for the nematode Trichostrongylus colubriformis.</title>
        <authorList>
            <person name="Martin J."/>
        </authorList>
    </citation>
    <scope>NUCLEOTIDE SEQUENCE [LARGE SCALE GENOMIC DNA]</scope>
    <source>
        <strain evidence="3">G859</strain>
        <tissue evidence="3">Whole worm</tissue>
    </source>
</reference>
<feature type="chain" id="PRO_5042997506" evidence="2">
    <location>
        <begin position="23"/>
        <end position="157"/>
    </location>
</feature>
<accession>A0AAN8ENE4</accession>
<dbReference type="GO" id="GO:0016567">
    <property type="term" value="P:protein ubiquitination"/>
    <property type="evidence" value="ECO:0007669"/>
    <property type="project" value="InterPro"/>
</dbReference>
<keyword evidence="2" id="KW-0732">Signal</keyword>
<keyword evidence="1" id="KW-0812">Transmembrane</keyword>
<feature type="transmembrane region" description="Helical" evidence="1">
    <location>
        <begin position="38"/>
        <end position="60"/>
    </location>
</feature>
<evidence type="ECO:0000313" key="3">
    <source>
        <dbReference type="EMBL" id="KAK5965021.1"/>
    </source>
</evidence>
<evidence type="ECO:0000313" key="4">
    <source>
        <dbReference type="Proteomes" id="UP001331761"/>
    </source>
</evidence>
<feature type="signal peptide" evidence="2">
    <location>
        <begin position="1"/>
        <end position="22"/>
    </location>
</feature>
<dbReference type="Pfam" id="PF10272">
    <property type="entry name" value="Tmpp129"/>
    <property type="match status" value="1"/>
</dbReference>
<dbReference type="EMBL" id="WIXE01025095">
    <property type="protein sequence ID" value="KAK5965021.1"/>
    <property type="molecule type" value="Genomic_DNA"/>
</dbReference>
<gene>
    <name evidence="3" type="ORF">GCK32_002341</name>
</gene>
<dbReference type="AlphaFoldDB" id="A0AAN8ENE4"/>
<feature type="transmembrane region" description="Helical" evidence="1">
    <location>
        <begin position="130"/>
        <end position="149"/>
    </location>
</feature>
<evidence type="ECO:0000256" key="1">
    <source>
        <dbReference type="SAM" id="Phobius"/>
    </source>
</evidence>
<protein>
    <submittedName>
        <fullName evidence="3">Uncharacterized protein</fullName>
    </submittedName>
</protein>
<name>A0AAN8ENE4_TRICO</name>
<keyword evidence="1" id="KW-1133">Transmembrane helix</keyword>
<proteinExistence type="predicted"/>
<feature type="transmembrane region" description="Helical" evidence="1">
    <location>
        <begin position="96"/>
        <end position="115"/>
    </location>
</feature>
<comment type="caution">
    <text evidence="3">The sequence shown here is derived from an EMBL/GenBank/DDBJ whole genome shotgun (WGS) entry which is preliminary data.</text>
</comment>
<dbReference type="Proteomes" id="UP001331761">
    <property type="component" value="Unassembled WGS sequence"/>
</dbReference>
<evidence type="ECO:0000256" key="2">
    <source>
        <dbReference type="SAM" id="SignalP"/>
    </source>
</evidence>
<keyword evidence="4" id="KW-1185">Reference proteome</keyword>
<keyword evidence="1" id="KW-0472">Membrane</keyword>
<dbReference type="GO" id="GO:0016020">
    <property type="term" value="C:membrane"/>
    <property type="evidence" value="ECO:0007669"/>
    <property type="project" value="InterPro"/>
</dbReference>
<organism evidence="3 4">
    <name type="scientific">Trichostrongylus colubriformis</name>
    <name type="common">Black scour worm</name>
    <dbReference type="NCBI Taxonomy" id="6319"/>
    <lineage>
        <taxon>Eukaryota</taxon>
        <taxon>Metazoa</taxon>
        <taxon>Ecdysozoa</taxon>
        <taxon>Nematoda</taxon>
        <taxon>Chromadorea</taxon>
        <taxon>Rhabditida</taxon>
        <taxon>Rhabditina</taxon>
        <taxon>Rhabditomorpha</taxon>
        <taxon>Strongyloidea</taxon>
        <taxon>Trichostrongylidae</taxon>
        <taxon>Trichostrongylus</taxon>
    </lineage>
</organism>
<dbReference type="InterPro" id="IPR018801">
    <property type="entry name" value="TM129"/>
</dbReference>
<dbReference type="GO" id="GO:0061630">
    <property type="term" value="F:ubiquitin protein ligase activity"/>
    <property type="evidence" value="ECO:0007669"/>
    <property type="project" value="InterPro"/>
</dbReference>
<sequence length="157" mass="17629">MTKQPNVVVILFTVVFLGLVNGRTLTQEEWNALQATYVLPNSAILLHALVFIVVVLLLLYPPDAFVGAGVTFDNLAYAYLGSSDANILDFFCRRYVLTRAFIASLPYLLVLSLYFTKEHAVLFTSHPTRVIHYVALISPVLAIGHIYLFDKVFKSFE</sequence>